<dbReference type="PANTHER" id="PTHR44520">
    <property type="entry name" value="RESPONSE REGULATOR RCP1-RELATED"/>
    <property type="match status" value="1"/>
</dbReference>
<sequence length="146" mass="16596">MLPNRPFTILVAEDDEEDRLLLDEALMQNGLFDCGRFVEDGDQVMDYLLNCIGPDAVNPLPSLIILDINMPLRNGLETLQAIRSNSQLKNIPVLIMTSSRQEVEKAYRMGANSYLVKPILFDDLIQMMGDVATYWRDTVNLPNTEY</sequence>
<dbReference type="AlphaFoldDB" id="A0A327X1V2"/>
<feature type="modified residue" description="4-aspartylphosphate" evidence="1">
    <location>
        <position position="67"/>
    </location>
</feature>
<evidence type="ECO:0000256" key="1">
    <source>
        <dbReference type="PROSITE-ProRule" id="PRU00169"/>
    </source>
</evidence>
<dbReference type="InterPro" id="IPR011006">
    <property type="entry name" value="CheY-like_superfamily"/>
</dbReference>
<keyword evidence="1" id="KW-0597">Phosphoprotein</keyword>
<dbReference type="Pfam" id="PF00072">
    <property type="entry name" value="Response_reg"/>
    <property type="match status" value="1"/>
</dbReference>
<dbReference type="GO" id="GO:0000160">
    <property type="term" value="P:phosphorelay signal transduction system"/>
    <property type="evidence" value="ECO:0007669"/>
    <property type="project" value="InterPro"/>
</dbReference>
<gene>
    <name evidence="3" type="ORF">LX87_02060</name>
</gene>
<dbReference type="Gene3D" id="3.40.50.2300">
    <property type="match status" value="1"/>
</dbReference>
<organism evidence="3 4">
    <name type="scientific">Larkinella arboricola</name>
    <dbReference type="NCBI Taxonomy" id="643671"/>
    <lineage>
        <taxon>Bacteria</taxon>
        <taxon>Pseudomonadati</taxon>
        <taxon>Bacteroidota</taxon>
        <taxon>Cytophagia</taxon>
        <taxon>Cytophagales</taxon>
        <taxon>Spirosomataceae</taxon>
        <taxon>Larkinella</taxon>
    </lineage>
</organism>
<dbReference type="SUPFAM" id="SSF52172">
    <property type="entry name" value="CheY-like"/>
    <property type="match status" value="1"/>
</dbReference>
<accession>A0A327X1V2</accession>
<dbReference type="InterPro" id="IPR001789">
    <property type="entry name" value="Sig_transdc_resp-reg_receiver"/>
</dbReference>
<dbReference type="PROSITE" id="PS50110">
    <property type="entry name" value="RESPONSE_REGULATORY"/>
    <property type="match status" value="1"/>
</dbReference>
<evidence type="ECO:0000313" key="4">
    <source>
        <dbReference type="Proteomes" id="UP000248790"/>
    </source>
</evidence>
<dbReference type="SMART" id="SM00448">
    <property type="entry name" value="REC"/>
    <property type="match status" value="1"/>
</dbReference>
<evidence type="ECO:0000313" key="3">
    <source>
        <dbReference type="EMBL" id="RAK00358.1"/>
    </source>
</evidence>
<dbReference type="CDD" id="cd17557">
    <property type="entry name" value="REC_Rcp-like"/>
    <property type="match status" value="1"/>
</dbReference>
<dbReference type="EMBL" id="QLMC01000002">
    <property type="protein sequence ID" value="RAK00358.1"/>
    <property type="molecule type" value="Genomic_DNA"/>
</dbReference>
<dbReference type="OrthoDB" id="7631574at2"/>
<feature type="domain" description="Response regulatory" evidence="2">
    <location>
        <begin position="8"/>
        <end position="132"/>
    </location>
</feature>
<reference evidence="3 4" key="1">
    <citation type="submission" date="2018-06" db="EMBL/GenBank/DDBJ databases">
        <title>Genomic Encyclopedia of Archaeal and Bacterial Type Strains, Phase II (KMG-II): from individual species to whole genera.</title>
        <authorList>
            <person name="Goeker M."/>
        </authorList>
    </citation>
    <scope>NUCLEOTIDE SEQUENCE [LARGE SCALE GENOMIC DNA]</scope>
    <source>
        <strain evidence="3 4">DSM 21851</strain>
    </source>
</reference>
<proteinExistence type="predicted"/>
<name>A0A327X1V2_LARAB</name>
<evidence type="ECO:0000259" key="2">
    <source>
        <dbReference type="PROSITE" id="PS50110"/>
    </source>
</evidence>
<keyword evidence="4" id="KW-1185">Reference proteome</keyword>
<protein>
    <submittedName>
        <fullName evidence="3">Two-component system response regulator</fullName>
    </submittedName>
</protein>
<comment type="caution">
    <text evidence="3">The sequence shown here is derived from an EMBL/GenBank/DDBJ whole genome shotgun (WGS) entry which is preliminary data.</text>
</comment>
<dbReference type="Proteomes" id="UP000248790">
    <property type="component" value="Unassembled WGS sequence"/>
</dbReference>
<dbReference type="InterPro" id="IPR052893">
    <property type="entry name" value="TCS_response_regulator"/>
</dbReference>
<dbReference type="RefSeq" id="WP_111628106.1">
    <property type="nucleotide sequence ID" value="NZ_QLMC01000002.1"/>
</dbReference>